<accession>A0A640VTE4</accession>
<dbReference type="AlphaFoldDB" id="A0A640VTE4"/>
<reference evidence="1 2" key="1">
    <citation type="submission" date="2019-12" db="EMBL/GenBank/DDBJ databases">
        <title>Roseobacter cerasinus sp. nov., isolated from seawater around aquaculture.</title>
        <authorList>
            <person name="Muramatsu S."/>
            <person name="Takabe Y."/>
            <person name="Mori K."/>
            <person name="Takaichi S."/>
            <person name="Hanada S."/>
        </authorList>
    </citation>
    <scope>NUCLEOTIDE SEQUENCE [LARGE SCALE GENOMIC DNA]</scope>
    <source>
        <strain evidence="1 2">AI77</strain>
    </source>
</reference>
<protein>
    <submittedName>
        <fullName evidence="1">Uncharacterized protein</fullName>
    </submittedName>
</protein>
<evidence type="ECO:0000313" key="2">
    <source>
        <dbReference type="Proteomes" id="UP000436522"/>
    </source>
</evidence>
<dbReference type="EMBL" id="BLIV01000005">
    <property type="protein sequence ID" value="GFE50922.1"/>
    <property type="molecule type" value="Genomic_DNA"/>
</dbReference>
<evidence type="ECO:0000313" key="1">
    <source>
        <dbReference type="EMBL" id="GFE50922.1"/>
    </source>
</evidence>
<keyword evidence="2" id="KW-1185">Reference proteome</keyword>
<dbReference type="RefSeq" id="WP_159978160.1">
    <property type="nucleotide sequence ID" value="NZ_BLIV01000005.1"/>
</dbReference>
<sequence length="229" mass="24794">MNTLGLISAKRPHLWELAYFALDLGYAHYATYLPDHADQVHTLARRIIDTSGHSDDPSRLAAVLAALPAQDASFVTSWINTSYFAEDRLTSSRCLAQGAIGRGWVDALGFASAEDAQAALGRTVLQAFDDLAHAQNTLFLRLDDAAIALRDKPVSSGDQQLLSAYPGLGTVADTLTYLTDYILGETLWQALTDIAPDPAVLEILDHRMNTRLALGGRGMAQVNWAEVIA</sequence>
<gene>
    <name evidence="1" type="ORF">So717_26750</name>
</gene>
<comment type="caution">
    <text evidence="1">The sequence shown here is derived from an EMBL/GenBank/DDBJ whole genome shotgun (WGS) entry which is preliminary data.</text>
</comment>
<proteinExistence type="predicted"/>
<dbReference type="Proteomes" id="UP000436522">
    <property type="component" value="Unassembled WGS sequence"/>
</dbReference>
<organism evidence="1 2">
    <name type="scientific">Roseobacter cerasinus</name>
    <dbReference type="NCBI Taxonomy" id="2602289"/>
    <lineage>
        <taxon>Bacteria</taxon>
        <taxon>Pseudomonadati</taxon>
        <taxon>Pseudomonadota</taxon>
        <taxon>Alphaproteobacteria</taxon>
        <taxon>Rhodobacterales</taxon>
        <taxon>Roseobacteraceae</taxon>
        <taxon>Roseobacter</taxon>
    </lineage>
</organism>
<name>A0A640VTE4_9RHOB</name>